<protein>
    <submittedName>
        <fullName evidence="1">Uncharacterized protein</fullName>
    </submittedName>
</protein>
<proteinExistence type="predicted"/>
<reference evidence="1" key="1">
    <citation type="submission" date="2024-03" db="EMBL/GenBank/DDBJ databases">
        <authorList>
            <consortium name="ELIXIR-Norway"/>
            <consortium name="Elixir Norway"/>
        </authorList>
    </citation>
    <scope>NUCLEOTIDE SEQUENCE</scope>
</reference>
<keyword evidence="2" id="KW-1185">Reference proteome</keyword>
<dbReference type="EMBL" id="CAXHBF010000138">
    <property type="protein sequence ID" value="CAK9855273.1"/>
    <property type="molecule type" value="Genomic_DNA"/>
</dbReference>
<evidence type="ECO:0000313" key="2">
    <source>
        <dbReference type="Proteomes" id="UP001497522"/>
    </source>
</evidence>
<comment type="caution">
    <text evidence="1">The sequence shown here is derived from an EMBL/GenBank/DDBJ whole genome shotgun (WGS) entry which is preliminary data.</text>
</comment>
<dbReference type="Proteomes" id="UP001497522">
    <property type="component" value="Unassembled WGS sequence"/>
</dbReference>
<organism evidence="1 2">
    <name type="scientific">Sphagnum jensenii</name>
    <dbReference type="NCBI Taxonomy" id="128206"/>
    <lineage>
        <taxon>Eukaryota</taxon>
        <taxon>Viridiplantae</taxon>
        <taxon>Streptophyta</taxon>
        <taxon>Embryophyta</taxon>
        <taxon>Bryophyta</taxon>
        <taxon>Sphagnophytina</taxon>
        <taxon>Sphagnopsida</taxon>
        <taxon>Sphagnales</taxon>
        <taxon>Sphagnaceae</taxon>
        <taxon>Sphagnum</taxon>
    </lineage>
</organism>
<evidence type="ECO:0000313" key="1">
    <source>
        <dbReference type="EMBL" id="CAK9855273.1"/>
    </source>
</evidence>
<sequence>MGARVECKREGPDGQVAHQVRAVLQIAANQDTDVLANDQVIHAAQRGRLGMVPSVLDGNRCLPERHADRNVVHRELEPHGIWDDNLVPVKVVLILDEQFEGVGLLLGLLSSLIGDCAGHVVITVAVAVGVGQYLVIAKEQVANHRIDDAGTDVEHQLVVLHGHVSMQRIARLDLARKVLLLVGFRQVLVEHP</sequence>
<accession>A0ABP1A1R3</accession>
<gene>
    <name evidence="1" type="ORF">CSSPJE1EN2_LOCUS25205</name>
</gene>
<name>A0ABP1A1R3_9BRYO</name>